<reference evidence="10 11" key="1">
    <citation type="submission" date="2020-08" db="EMBL/GenBank/DDBJ databases">
        <title>Genomic Encyclopedia of Type Strains, Phase IV (KMG-IV): sequencing the most valuable type-strain genomes for metagenomic binning, comparative biology and taxonomic classification.</title>
        <authorList>
            <person name="Goeker M."/>
        </authorList>
    </citation>
    <scope>NUCLEOTIDE SEQUENCE [LARGE SCALE GENOMIC DNA]</scope>
    <source>
        <strain evidence="10 11">DSM 27026</strain>
    </source>
</reference>
<evidence type="ECO:0000256" key="6">
    <source>
        <dbReference type="ARBA" id="ARBA00022989"/>
    </source>
</evidence>
<feature type="transmembrane region" description="Helical" evidence="8">
    <location>
        <begin position="488"/>
        <end position="512"/>
    </location>
</feature>
<keyword evidence="2 8" id="KW-0813">Transport</keyword>
<keyword evidence="6 8" id="KW-1133">Transmembrane helix</keyword>
<feature type="transmembrane region" description="Helical" evidence="8">
    <location>
        <begin position="64"/>
        <end position="85"/>
    </location>
</feature>
<evidence type="ECO:0000256" key="5">
    <source>
        <dbReference type="ARBA" id="ARBA00022692"/>
    </source>
</evidence>
<comment type="subcellular location">
    <subcellularLocation>
        <location evidence="1">Cell inner membrane</location>
        <topology evidence="1">Multi-pass membrane protein</topology>
    </subcellularLocation>
    <subcellularLocation>
        <location evidence="8">Cell membrane</location>
        <topology evidence="8">Multi-pass membrane protein</topology>
    </subcellularLocation>
</comment>
<proteinExistence type="inferred from homology"/>
<evidence type="ECO:0000313" key="10">
    <source>
        <dbReference type="EMBL" id="MBB5372227.1"/>
    </source>
</evidence>
<feature type="domain" description="ABC transmembrane type-1" evidence="9">
    <location>
        <begin position="321"/>
        <end position="511"/>
    </location>
</feature>
<gene>
    <name evidence="10" type="ORF">HNP71_000451</name>
</gene>
<feature type="domain" description="ABC transmembrane type-1" evidence="9">
    <location>
        <begin position="61"/>
        <end position="242"/>
    </location>
</feature>
<evidence type="ECO:0000256" key="1">
    <source>
        <dbReference type="ARBA" id="ARBA00004429"/>
    </source>
</evidence>
<dbReference type="EMBL" id="JACHFJ010000001">
    <property type="protein sequence ID" value="MBB5372227.1"/>
    <property type="molecule type" value="Genomic_DNA"/>
</dbReference>
<feature type="transmembrane region" description="Helical" evidence="8">
    <location>
        <begin position="97"/>
        <end position="117"/>
    </location>
</feature>
<feature type="transmembrane region" description="Helical" evidence="8">
    <location>
        <begin position="359"/>
        <end position="381"/>
    </location>
</feature>
<name>A0A840VBL5_9PROT</name>
<dbReference type="Proteomes" id="UP000553706">
    <property type="component" value="Unassembled WGS sequence"/>
</dbReference>
<keyword evidence="7 8" id="KW-0472">Membrane</keyword>
<feature type="transmembrane region" description="Helical" evidence="8">
    <location>
        <begin position="319"/>
        <end position="347"/>
    </location>
</feature>
<dbReference type="GO" id="GO:0005886">
    <property type="term" value="C:plasma membrane"/>
    <property type="evidence" value="ECO:0007669"/>
    <property type="project" value="UniProtKB-SubCell"/>
</dbReference>
<dbReference type="Pfam" id="PF00528">
    <property type="entry name" value="BPD_transp_1"/>
    <property type="match status" value="2"/>
</dbReference>
<protein>
    <submittedName>
        <fullName evidence="10">Iron(III) transport system permease protein</fullName>
    </submittedName>
</protein>
<accession>A0A840VBL5</accession>
<dbReference type="CDD" id="cd06261">
    <property type="entry name" value="TM_PBP2"/>
    <property type="match status" value="2"/>
</dbReference>
<keyword evidence="4" id="KW-0997">Cell inner membrane</keyword>
<keyword evidence="5 8" id="KW-0812">Transmembrane</keyword>
<dbReference type="AlphaFoldDB" id="A0A840VBL5"/>
<feature type="transmembrane region" description="Helical" evidence="8">
    <location>
        <begin position="123"/>
        <end position="143"/>
    </location>
</feature>
<comment type="similarity">
    <text evidence="8">Belongs to the binding-protein-dependent transport system permease family.</text>
</comment>
<dbReference type="PROSITE" id="PS50928">
    <property type="entry name" value="ABC_TM1"/>
    <property type="match status" value="2"/>
</dbReference>
<feature type="transmembrane region" description="Helical" evidence="8">
    <location>
        <begin position="393"/>
        <end position="414"/>
    </location>
</feature>
<keyword evidence="3" id="KW-1003">Cell membrane</keyword>
<sequence length="522" mass="55025">MSALANMTAHEDAPRPALLLAAGAVSLLVLLPLAVTAFNAASIGWGRAVMLLWRPLVGELLVNTLLLIACVTGLCAVIGTAAAWLMERMDVPGRRVWAPLMVVPLSIPSFISSYAWLSMSSAFATFGGALLVVTIAYYPLVYLPVAAALREMDPALEETARTLGLSPCAIFWRVVLPQLRPALLGGMLLVAANTLVEFGAFALLRFRTFTTAIYALYRTGFSGAEPALLAMVLVLLCIACLAAEQLVRGTARYGRLARGARRSAARYPLGRWRHVALPGLVLFALISTGVPLGVIGFWLTRANSAANTVAGGAWTDLLLSLWSSVGLGLEGAVLTLLLALPLALLAARHHGWAVALVERCAYLGQSVPGIVVALALISLTVHHLHPLYQSRLSLLFAYAILFLPVALVSVRAALSQAQQRLEEAGRTLGLNGFAVLWRITLPLTAAGLGAAAAMVFIGVSTELTATLLLAPIGTHTLATQIWADTSTIAFAAAAPYAAATALLSMSASWLLAQRFGASRVEA</sequence>
<organism evidence="10 11">
    <name type="scientific">Acidocella aromatica</name>
    <dbReference type="NCBI Taxonomy" id="1303579"/>
    <lineage>
        <taxon>Bacteria</taxon>
        <taxon>Pseudomonadati</taxon>
        <taxon>Pseudomonadota</taxon>
        <taxon>Alphaproteobacteria</taxon>
        <taxon>Acetobacterales</taxon>
        <taxon>Acidocellaceae</taxon>
        <taxon>Acidocella</taxon>
    </lineage>
</organism>
<comment type="caution">
    <text evidence="10">The sequence shown here is derived from an EMBL/GenBank/DDBJ whole genome shotgun (WGS) entry which is preliminary data.</text>
</comment>
<dbReference type="InterPro" id="IPR035906">
    <property type="entry name" value="MetI-like_sf"/>
</dbReference>
<feature type="transmembrane region" description="Helical" evidence="8">
    <location>
        <begin position="435"/>
        <end position="459"/>
    </location>
</feature>
<dbReference type="PANTHER" id="PTHR43357:SF3">
    <property type="entry name" value="FE(3+)-TRANSPORT SYSTEM PERMEASE PROTEIN FBPB 2"/>
    <property type="match status" value="1"/>
</dbReference>
<evidence type="ECO:0000256" key="7">
    <source>
        <dbReference type="ARBA" id="ARBA00023136"/>
    </source>
</evidence>
<dbReference type="RefSeq" id="WP_221246571.1">
    <property type="nucleotide sequence ID" value="NZ_JACHFJ010000001.1"/>
</dbReference>
<evidence type="ECO:0000256" key="4">
    <source>
        <dbReference type="ARBA" id="ARBA00022519"/>
    </source>
</evidence>
<dbReference type="GO" id="GO:0055085">
    <property type="term" value="P:transmembrane transport"/>
    <property type="evidence" value="ECO:0007669"/>
    <property type="project" value="InterPro"/>
</dbReference>
<evidence type="ECO:0000313" key="11">
    <source>
        <dbReference type="Proteomes" id="UP000553706"/>
    </source>
</evidence>
<evidence type="ECO:0000256" key="8">
    <source>
        <dbReference type="RuleBase" id="RU363032"/>
    </source>
</evidence>
<dbReference type="Gene3D" id="1.10.3720.10">
    <property type="entry name" value="MetI-like"/>
    <property type="match status" value="2"/>
</dbReference>
<feature type="transmembrane region" description="Helical" evidence="8">
    <location>
        <begin position="226"/>
        <end position="247"/>
    </location>
</feature>
<feature type="transmembrane region" description="Helical" evidence="8">
    <location>
        <begin position="182"/>
        <end position="206"/>
    </location>
</feature>
<evidence type="ECO:0000259" key="9">
    <source>
        <dbReference type="PROSITE" id="PS50928"/>
    </source>
</evidence>
<dbReference type="PANTHER" id="PTHR43357">
    <property type="entry name" value="INNER MEMBRANE ABC TRANSPORTER PERMEASE PROTEIN YDCV"/>
    <property type="match status" value="1"/>
</dbReference>
<dbReference type="InterPro" id="IPR000515">
    <property type="entry name" value="MetI-like"/>
</dbReference>
<evidence type="ECO:0000256" key="2">
    <source>
        <dbReference type="ARBA" id="ARBA00022448"/>
    </source>
</evidence>
<dbReference type="SUPFAM" id="SSF161098">
    <property type="entry name" value="MetI-like"/>
    <property type="match status" value="2"/>
</dbReference>
<evidence type="ECO:0000256" key="3">
    <source>
        <dbReference type="ARBA" id="ARBA00022475"/>
    </source>
</evidence>
<feature type="transmembrane region" description="Helical" evidence="8">
    <location>
        <begin position="275"/>
        <end position="299"/>
    </location>
</feature>
<keyword evidence="11" id="KW-1185">Reference proteome</keyword>